<dbReference type="InterPro" id="IPR033315">
    <property type="entry name" value="Fan1-like"/>
</dbReference>
<keyword evidence="1" id="KW-0539">Nucleus</keyword>
<dbReference type="CDD" id="cd22326">
    <property type="entry name" value="FAN1-like"/>
    <property type="match status" value="1"/>
</dbReference>
<proteinExistence type="inferred from homology"/>
<comment type="subcellular location">
    <subcellularLocation>
        <location evidence="1">Nucleus</location>
    </subcellularLocation>
</comment>
<feature type="compositionally biased region" description="Basic and acidic residues" evidence="2">
    <location>
        <begin position="760"/>
        <end position="770"/>
    </location>
</feature>
<dbReference type="GO" id="GO:0070336">
    <property type="term" value="F:flap-structured DNA binding"/>
    <property type="evidence" value="ECO:0007669"/>
    <property type="project" value="TreeGrafter"/>
</dbReference>
<reference evidence="4 5" key="1">
    <citation type="journal article" date="2010" name="Science">
        <title>Genome expansion and gene loss in powdery mildew fungi reveal tradeoffs in extreme parasitism.</title>
        <authorList>
            <person name="Spanu P.D."/>
            <person name="Abbott J.C."/>
            <person name="Amselem J."/>
            <person name="Burgis T.A."/>
            <person name="Soanes D.M."/>
            <person name="Stueber K."/>
            <person name="Ver Loren van Themaat E."/>
            <person name="Brown J.K.M."/>
            <person name="Butcher S.A."/>
            <person name="Gurr S.J."/>
            <person name="Lebrun M.-H."/>
            <person name="Ridout C.J."/>
            <person name="Schulze-Lefert P."/>
            <person name="Talbot N.J."/>
            <person name="Ahmadinejad N."/>
            <person name="Ametz C."/>
            <person name="Barton G.R."/>
            <person name="Benjdia M."/>
            <person name="Bidzinski P."/>
            <person name="Bindschedler L.V."/>
            <person name="Both M."/>
            <person name="Brewer M.T."/>
            <person name="Cadle-Davidson L."/>
            <person name="Cadle-Davidson M.M."/>
            <person name="Collemare J."/>
            <person name="Cramer R."/>
            <person name="Frenkel O."/>
            <person name="Godfrey D."/>
            <person name="Harriman J."/>
            <person name="Hoede C."/>
            <person name="King B.C."/>
            <person name="Klages S."/>
            <person name="Kleemann J."/>
            <person name="Knoll D."/>
            <person name="Koti P.S."/>
            <person name="Kreplak J."/>
            <person name="Lopez-Ruiz F.J."/>
            <person name="Lu X."/>
            <person name="Maekawa T."/>
            <person name="Mahanil S."/>
            <person name="Micali C."/>
            <person name="Milgroom M.G."/>
            <person name="Montana G."/>
            <person name="Noir S."/>
            <person name="O'Connell R.J."/>
            <person name="Oberhaensli S."/>
            <person name="Parlange F."/>
            <person name="Pedersen C."/>
            <person name="Quesneville H."/>
            <person name="Reinhardt R."/>
            <person name="Rott M."/>
            <person name="Sacristan S."/>
            <person name="Schmidt S.M."/>
            <person name="Schoen M."/>
            <person name="Skamnioti P."/>
            <person name="Sommer H."/>
            <person name="Stephens A."/>
            <person name="Takahara H."/>
            <person name="Thordal-Christensen H."/>
            <person name="Vigouroux M."/>
            <person name="Wessling R."/>
            <person name="Wicker T."/>
            <person name="Panstruga R."/>
        </authorList>
    </citation>
    <scope>NUCLEOTIDE SEQUENCE [LARGE SCALE GENOMIC DNA]</scope>
    <source>
        <strain evidence="4">DH14</strain>
    </source>
</reference>
<evidence type="ECO:0000313" key="4">
    <source>
        <dbReference type="EMBL" id="CCU76208.1"/>
    </source>
</evidence>
<dbReference type="InterPro" id="IPR049126">
    <property type="entry name" value="FAN1-like_TPR"/>
</dbReference>
<feature type="compositionally biased region" description="Gly residues" evidence="2">
    <location>
        <begin position="750"/>
        <end position="759"/>
    </location>
</feature>
<dbReference type="GO" id="GO:0004528">
    <property type="term" value="F:phosphodiesterase I activity"/>
    <property type="evidence" value="ECO:0007669"/>
    <property type="project" value="UniProtKB-EC"/>
</dbReference>
<comment type="similarity">
    <text evidence="1">Belongs to the FAN1 family.</text>
</comment>
<dbReference type="STRING" id="546991.N1JEN5"/>
<name>N1JEN5_BLUG1</name>
<comment type="caution">
    <text evidence="4">The sequence shown here is derived from an EMBL/GenBank/DDBJ whole genome shotgun (WGS) entry which is preliminary data.</text>
</comment>
<dbReference type="GO" id="GO:0017108">
    <property type="term" value="F:5'-flap endonuclease activity"/>
    <property type="evidence" value="ECO:0007669"/>
    <property type="project" value="TreeGrafter"/>
</dbReference>
<keyword evidence="1" id="KW-0227">DNA damage</keyword>
<dbReference type="InParanoid" id="N1JEN5"/>
<keyword evidence="1" id="KW-0460">Magnesium</keyword>
<dbReference type="EMBL" id="CAUH01002256">
    <property type="protein sequence ID" value="CCU76208.1"/>
    <property type="molecule type" value="Genomic_DNA"/>
</dbReference>
<accession>N1JEN5</accession>
<dbReference type="OrthoDB" id="76364at2759"/>
<dbReference type="GO" id="GO:0046872">
    <property type="term" value="F:metal ion binding"/>
    <property type="evidence" value="ECO:0007669"/>
    <property type="project" value="UniProtKB-KW"/>
</dbReference>
<keyword evidence="5" id="KW-1185">Reference proteome</keyword>
<comment type="function">
    <text evidence="1">Nuclease required for the repair of DNA interstrand cross-links (ICL). Acts as a 5'-3' exonuclease that anchors at a cut end of DNA and cleaves DNA successively at every third nucleotide, allowing to excise an ICL from one strand through flanking incisions.</text>
</comment>
<evidence type="ECO:0000259" key="3">
    <source>
        <dbReference type="Pfam" id="PF21170"/>
    </source>
</evidence>
<sequence>MNEKDRPTKRLRYSNLTDSDKVLKDEKGDAGKLGFYGLERASGDEGGLDDDEPSAQHRITELENALPMIPTDVETIRHYEASRGDESFPEELKRLHDSETWVKGESSIYVDAFNLALTTVLEEEHHLFTAQELEVFAYWRSLDFGAQYLSTALWHRVRALRYGEDISNLPSAIESLQRFQSLSQVSEKPSSSKAEMPDLEEPDMDGGFTWADSSTTAITTVEEAASLLSLDELKLVSREAKVSGRNKAELLRALAKMSKSQSALCWRDSKELESKSPDSPKFNKPNRITTEGLEVTPEQYFYQKIMTILGPCIRLSQPISRLFERVHLVFYRSTEWTDKSLTTVILARISRQTFPRYIVCRTANVFSSRSDLLEYEGALKQQYRVVQILEKNGRLSDSEQEESLAILEQVYPRWKILVEVEEKREASIIEGERGAYLRRFSPAWVYTRIIHKILNVLGRRKDYDREYSIITELIEQTLFHAARRGVWYQRKALLEEHYLFKIRPASSISDVNSLKSIGSAWRCRLRRIEKLEKNIRVPKREKHDFSHVLLREANHRTIEGIQVVRERASTKKSLGTGSLDGEGGQGKTIWINEYEDGKEVGVEALCLADYQSRGYKGYHAEGGIIRTLFAYLFRDILFMFVPNVFQTAYQTCPLDLHTDAFFHSRASEINRRLVEIENGAAGAIIQSVDAEERARGTCIIGLDWSYEVAHLLEIAECFQGAALAVVCRVLAQEYRRYAAALDPRADGGWTRGGLMPRGGEGGEKKVDLRRFSSHRFPHDAASGSRRK</sequence>
<dbReference type="Pfam" id="PF21170">
    <property type="entry name" value="FAN1_TPR"/>
    <property type="match status" value="1"/>
</dbReference>
<feature type="domain" description="Fanconi-associated nuclease 1-like TPR" evidence="3">
    <location>
        <begin position="408"/>
        <end position="503"/>
    </location>
</feature>
<dbReference type="GO" id="GO:0005634">
    <property type="term" value="C:nucleus"/>
    <property type="evidence" value="ECO:0007669"/>
    <property type="project" value="UniProtKB-SubCell"/>
</dbReference>
<evidence type="ECO:0000256" key="2">
    <source>
        <dbReference type="SAM" id="MobiDB-lite"/>
    </source>
</evidence>
<comment type="catalytic activity">
    <reaction evidence="1">
        <text>Hydrolytically removes 5'-nucleotides successively from the 3'-hydroxy termini of 3'-hydroxy-terminated oligonucleotides.</text>
        <dbReference type="EC" id="3.1.4.1"/>
    </reaction>
</comment>
<gene>
    <name evidence="4" type="ORF">BGHDH14_bgh06827</name>
</gene>
<comment type="cofactor">
    <cofactor evidence="1">
        <name>Mg(2+)</name>
        <dbReference type="ChEBI" id="CHEBI:18420"/>
    </cofactor>
    <cofactor evidence="1">
        <name>Mn(2+)</name>
        <dbReference type="ChEBI" id="CHEBI:29035"/>
    </cofactor>
</comment>
<dbReference type="GO" id="GO:0008409">
    <property type="term" value="F:5'-3' exonuclease activity"/>
    <property type="evidence" value="ECO:0007669"/>
    <property type="project" value="TreeGrafter"/>
</dbReference>
<dbReference type="PANTHER" id="PTHR15749:SF4">
    <property type="entry name" value="FANCONI-ASSOCIATED NUCLEASE 1"/>
    <property type="match status" value="1"/>
</dbReference>
<dbReference type="EC" id="3.1.4.1" evidence="1"/>
<keyword evidence="1" id="KW-0464">Manganese</keyword>
<dbReference type="eggNOG" id="KOG2143">
    <property type="taxonomic scope" value="Eukaryota"/>
</dbReference>
<evidence type="ECO:0000256" key="1">
    <source>
        <dbReference type="RuleBase" id="RU365033"/>
    </source>
</evidence>
<dbReference type="PANTHER" id="PTHR15749">
    <property type="entry name" value="FANCONI-ASSOCIATED NUCLEASE 1"/>
    <property type="match status" value="1"/>
</dbReference>
<keyword evidence="1" id="KW-0540">Nuclease</keyword>
<organism evidence="4 5">
    <name type="scientific">Blumeria graminis f. sp. hordei (strain DH14)</name>
    <name type="common">Barley powdery mildew</name>
    <name type="synonym">Oidium monilioides f. sp. hordei</name>
    <dbReference type="NCBI Taxonomy" id="546991"/>
    <lineage>
        <taxon>Eukaryota</taxon>
        <taxon>Fungi</taxon>
        <taxon>Dikarya</taxon>
        <taxon>Ascomycota</taxon>
        <taxon>Pezizomycotina</taxon>
        <taxon>Leotiomycetes</taxon>
        <taxon>Erysiphales</taxon>
        <taxon>Erysiphaceae</taxon>
        <taxon>Blumeria</taxon>
        <taxon>Blumeria hordei</taxon>
    </lineage>
</organism>
<keyword evidence="1" id="KW-0479">Metal-binding</keyword>
<dbReference type="HOGENOM" id="CLU_005116_1_0_1"/>
<feature type="region of interest" description="Disordered" evidence="2">
    <location>
        <begin position="750"/>
        <end position="787"/>
    </location>
</feature>
<dbReference type="GO" id="GO:0036297">
    <property type="term" value="P:interstrand cross-link repair"/>
    <property type="evidence" value="ECO:0007669"/>
    <property type="project" value="InterPro"/>
</dbReference>
<evidence type="ECO:0000313" key="5">
    <source>
        <dbReference type="Proteomes" id="UP000015441"/>
    </source>
</evidence>
<dbReference type="InterPro" id="IPR049132">
    <property type="entry name" value="FAN1-like_euk"/>
</dbReference>
<keyword evidence="1" id="KW-0378">Hydrolase</keyword>
<dbReference type="AlphaFoldDB" id="N1JEN5"/>
<keyword evidence="1" id="KW-0234">DNA repair</keyword>
<protein>
    <recommendedName>
        <fullName evidence="1">Fanconi-associated nuclease</fullName>
        <ecNumber evidence="1">3.1.4.1</ecNumber>
    </recommendedName>
</protein>
<feature type="region of interest" description="Disordered" evidence="2">
    <location>
        <begin position="34"/>
        <end position="53"/>
    </location>
</feature>
<dbReference type="Proteomes" id="UP000015441">
    <property type="component" value="Unassembled WGS sequence"/>
</dbReference>